<keyword evidence="1" id="KW-1133">Transmembrane helix</keyword>
<dbReference type="OrthoDB" id="5126240at2"/>
<dbReference type="EMBL" id="LT629734">
    <property type="protein sequence ID" value="SDS10511.1"/>
    <property type="molecule type" value="Genomic_DNA"/>
</dbReference>
<evidence type="ECO:0000313" key="3">
    <source>
        <dbReference type="Proteomes" id="UP000199649"/>
    </source>
</evidence>
<feature type="transmembrane region" description="Helical" evidence="1">
    <location>
        <begin position="159"/>
        <end position="181"/>
    </location>
</feature>
<dbReference type="Proteomes" id="UP000199649">
    <property type="component" value="Chromosome I"/>
</dbReference>
<dbReference type="RefSeq" id="WP_092666478.1">
    <property type="nucleotide sequence ID" value="NZ_LT629734.1"/>
</dbReference>
<protein>
    <submittedName>
        <fullName evidence="2">Uncharacterized protein</fullName>
    </submittedName>
</protein>
<keyword evidence="1" id="KW-0812">Transmembrane</keyword>
<evidence type="ECO:0000313" key="2">
    <source>
        <dbReference type="EMBL" id="SDS10511.1"/>
    </source>
</evidence>
<keyword evidence="3" id="KW-1185">Reference proteome</keyword>
<name>A0A1H1PGT9_9MICO</name>
<accession>A0A1H1PGT9</accession>
<organism evidence="2 3">
    <name type="scientific">Agrococcus carbonis</name>
    <dbReference type="NCBI Taxonomy" id="684552"/>
    <lineage>
        <taxon>Bacteria</taxon>
        <taxon>Bacillati</taxon>
        <taxon>Actinomycetota</taxon>
        <taxon>Actinomycetes</taxon>
        <taxon>Micrococcales</taxon>
        <taxon>Microbacteriaceae</taxon>
        <taxon>Agrococcus</taxon>
    </lineage>
</organism>
<evidence type="ECO:0000256" key="1">
    <source>
        <dbReference type="SAM" id="Phobius"/>
    </source>
</evidence>
<dbReference type="STRING" id="684552.SAMN04489719_1552"/>
<feature type="transmembrane region" description="Helical" evidence="1">
    <location>
        <begin position="40"/>
        <end position="59"/>
    </location>
</feature>
<feature type="transmembrane region" description="Helical" evidence="1">
    <location>
        <begin position="12"/>
        <end position="34"/>
    </location>
</feature>
<gene>
    <name evidence="2" type="ORF">SAMN04489719_1552</name>
</gene>
<dbReference type="AlphaFoldDB" id="A0A1H1PGT9"/>
<keyword evidence="1" id="KW-0472">Membrane</keyword>
<proteinExistence type="predicted"/>
<feature type="transmembrane region" description="Helical" evidence="1">
    <location>
        <begin position="71"/>
        <end position="91"/>
    </location>
</feature>
<sequence>MTATPTASQGLQLWHLPALRAVPALLVGLPLPFIQLHSPLVGLIALALLLGGTALALFAGRRAVPEGAGAWPVPVAAWTAVMAVVAAVLGAVSATELALGLAVAAWAIPAGALELRAWWRMRAVTEPRILRLARDWRAVGVLTILLGLVFALLRDAVTLTGLVGAYAVIVGVYHALAALSARPARTTTSERSDA</sequence>
<feature type="transmembrane region" description="Helical" evidence="1">
    <location>
        <begin position="136"/>
        <end position="153"/>
    </location>
</feature>
<feature type="transmembrane region" description="Helical" evidence="1">
    <location>
        <begin position="97"/>
        <end position="115"/>
    </location>
</feature>
<reference evidence="3" key="1">
    <citation type="submission" date="2016-10" db="EMBL/GenBank/DDBJ databases">
        <authorList>
            <person name="Varghese N."/>
            <person name="Submissions S."/>
        </authorList>
    </citation>
    <scope>NUCLEOTIDE SEQUENCE [LARGE SCALE GENOMIC DNA]</scope>
    <source>
        <strain evidence="3">DSM 22965</strain>
    </source>
</reference>